<dbReference type="SUPFAM" id="SSF53474">
    <property type="entry name" value="alpha/beta-Hydrolases"/>
    <property type="match status" value="1"/>
</dbReference>
<dbReference type="Proteomes" id="UP001285441">
    <property type="component" value="Unassembled WGS sequence"/>
</dbReference>
<comment type="similarity">
    <text evidence="2 11">Belongs to the faeC family.</text>
</comment>
<evidence type="ECO:0000256" key="11">
    <source>
        <dbReference type="RuleBase" id="RU367094"/>
    </source>
</evidence>
<sequence>MVALNSILLSLLGASAALLAHALPSSAPAQDVATSSLNINVLAPRQQQSTGCGKSPFGSGTRTININGKTRQFIVRVPQNYNPSRPCKLIFAFHWVGGTMNDISSGGTDRELWSYYGMQRSAGETAILVAPQGLGNGWSNSGGEDITFVDGMIKQIEEALCVDQRQRFALGFSFGGAMSYSIACSRASQFRGVAVMGGGQLSGCAGGGNEPIAYLGIHGVSDGTLSVAGGRGLRDRFVKNNGCAAATSAPEPQRGQGGHIKTVYNGCRTGYPVWWIPFDGGHWPGAVDNGPESGAKSWVPGEIWAFFTQPQLSN</sequence>
<dbReference type="PANTHER" id="PTHR38050">
    <property type="match status" value="1"/>
</dbReference>
<evidence type="ECO:0000256" key="1">
    <source>
        <dbReference type="ARBA" id="ARBA00004613"/>
    </source>
</evidence>
<comment type="function">
    <text evidence="9 11">Involved in degradation of plant cell walls. Hydrolyzes the feruloyl-arabinose ester bond in arabinoxylans, and the feruloyl-galactose ester bond in pectin. Active against paranitrophenyl-acetate, methyl ferulate and wheat arabinoxylan.</text>
</comment>
<dbReference type="EC" id="3.1.1.73" evidence="11"/>
<evidence type="ECO:0000256" key="9">
    <source>
        <dbReference type="ARBA" id="ARBA00025250"/>
    </source>
</evidence>
<dbReference type="Gene3D" id="3.40.50.1820">
    <property type="entry name" value="alpha/beta hydrolase"/>
    <property type="match status" value="1"/>
</dbReference>
<reference evidence="12" key="1">
    <citation type="journal article" date="2023" name="Mol. Phylogenet. Evol.">
        <title>Genome-scale phylogeny and comparative genomics of the fungal order Sordariales.</title>
        <authorList>
            <person name="Hensen N."/>
            <person name="Bonometti L."/>
            <person name="Westerberg I."/>
            <person name="Brannstrom I.O."/>
            <person name="Guillou S."/>
            <person name="Cros-Aarteil S."/>
            <person name="Calhoun S."/>
            <person name="Haridas S."/>
            <person name="Kuo A."/>
            <person name="Mondo S."/>
            <person name="Pangilinan J."/>
            <person name="Riley R."/>
            <person name="LaButti K."/>
            <person name="Andreopoulos B."/>
            <person name="Lipzen A."/>
            <person name="Chen C."/>
            <person name="Yan M."/>
            <person name="Daum C."/>
            <person name="Ng V."/>
            <person name="Clum A."/>
            <person name="Steindorff A."/>
            <person name="Ohm R.A."/>
            <person name="Martin F."/>
            <person name="Silar P."/>
            <person name="Natvig D.O."/>
            <person name="Lalanne C."/>
            <person name="Gautier V."/>
            <person name="Ament-Velasquez S.L."/>
            <person name="Kruys A."/>
            <person name="Hutchinson M.I."/>
            <person name="Powell A.J."/>
            <person name="Barry K."/>
            <person name="Miller A.N."/>
            <person name="Grigoriev I.V."/>
            <person name="Debuchy R."/>
            <person name="Gladieux P."/>
            <person name="Hiltunen Thoren M."/>
            <person name="Johannesson H."/>
        </authorList>
    </citation>
    <scope>NUCLEOTIDE SEQUENCE</scope>
    <source>
        <strain evidence="12">CBS 232.78</strain>
    </source>
</reference>
<name>A0AAE0P4A3_9PEZI</name>
<dbReference type="GO" id="GO:0045493">
    <property type="term" value="P:xylan catabolic process"/>
    <property type="evidence" value="ECO:0007669"/>
    <property type="project" value="UniProtKB-UniRule"/>
</dbReference>
<comment type="subcellular location">
    <subcellularLocation>
        <location evidence="1 11">Secreted</location>
    </subcellularLocation>
</comment>
<dbReference type="InterPro" id="IPR029058">
    <property type="entry name" value="AB_hydrolase_fold"/>
</dbReference>
<feature type="chain" id="PRO_5041767308" description="Feruloyl esterase C" evidence="11">
    <location>
        <begin position="23"/>
        <end position="314"/>
    </location>
</feature>
<dbReference type="GO" id="GO:0030600">
    <property type="term" value="F:feruloyl esterase activity"/>
    <property type="evidence" value="ECO:0007669"/>
    <property type="project" value="UniProtKB-UniRule"/>
</dbReference>
<gene>
    <name evidence="12" type="ORF">B0H63DRAFT_491239</name>
</gene>
<reference evidence="12" key="2">
    <citation type="submission" date="2023-06" db="EMBL/GenBank/DDBJ databases">
        <authorList>
            <consortium name="Lawrence Berkeley National Laboratory"/>
            <person name="Haridas S."/>
            <person name="Hensen N."/>
            <person name="Bonometti L."/>
            <person name="Westerberg I."/>
            <person name="Brannstrom I.O."/>
            <person name="Guillou S."/>
            <person name="Cros-Aarteil S."/>
            <person name="Calhoun S."/>
            <person name="Kuo A."/>
            <person name="Mondo S."/>
            <person name="Pangilinan J."/>
            <person name="Riley R."/>
            <person name="LaButti K."/>
            <person name="Andreopoulos B."/>
            <person name="Lipzen A."/>
            <person name="Chen C."/>
            <person name="Yanf M."/>
            <person name="Daum C."/>
            <person name="Ng V."/>
            <person name="Clum A."/>
            <person name="Steindorff A."/>
            <person name="Ohm R."/>
            <person name="Martin F."/>
            <person name="Silar P."/>
            <person name="Natvig D."/>
            <person name="Lalanne C."/>
            <person name="Gautier V."/>
            <person name="Ament-velasquez S.L."/>
            <person name="Kruys A."/>
            <person name="Hutchinson M.I."/>
            <person name="Powell A.J."/>
            <person name="Barry K."/>
            <person name="Miller A.N."/>
            <person name="Grigoriev I.V."/>
            <person name="Debuchy R."/>
            <person name="Gladieux P."/>
            <person name="Thoren M.H."/>
            <person name="Johannesson H."/>
        </authorList>
    </citation>
    <scope>NUCLEOTIDE SEQUENCE</scope>
    <source>
        <strain evidence="12">CBS 232.78</strain>
    </source>
</reference>
<keyword evidence="5 11" id="KW-0732">Signal</keyword>
<dbReference type="InterPro" id="IPR043595">
    <property type="entry name" value="FaeB/C/D"/>
</dbReference>
<feature type="signal peptide" evidence="11">
    <location>
        <begin position="1"/>
        <end position="22"/>
    </location>
</feature>
<protein>
    <recommendedName>
        <fullName evidence="11">Feruloyl esterase C</fullName>
        <ecNumber evidence="11">3.1.1.73</ecNumber>
    </recommendedName>
    <alternativeName>
        <fullName evidence="11">Ferulic acid esterase C</fullName>
    </alternativeName>
</protein>
<keyword evidence="13" id="KW-1185">Reference proteome</keyword>
<proteinExistence type="inferred from homology"/>
<dbReference type="PANTHER" id="PTHR38050:SF1">
    <property type="entry name" value="FERULOYL ESTERASE C"/>
    <property type="match status" value="1"/>
</dbReference>
<accession>A0AAE0P4A3</accession>
<evidence type="ECO:0000256" key="2">
    <source>
        <dbReference type="ARBA" id="ARBA00010278"/>
    </source>
</evidence>
<keyword evidence="4 11" id="KW-0858">Xylan degradation</keyword>
<organism evidence="12 13">
    <name type="scientific">Podospora didyma</name>
    <dbReference type="NCBI Taxonomy" id="330526"/>
    <lineage>
        <taxon>Eukaryota</taxon>
        <taxon>Fungi</taxon>
        <taxon>Dikarya</taxon>
        <taxon>Ascomycota</taxon>
        <taxon>Pezizomycotina</taxon>
        <taxon>Sordariomycetes</taxon>
        <taxon>Sordariomycetidae</taxon>
        <taxon>Sordariales</taxon>
        <taxon>Podosporaceae</taxon>
        <taxon>Podospora</taxon>
    </lineage>
</organism>
<keyword evidence="3 11" id="KW-0964">Secreted</keyword>
<comment type="catalytic activity">
    <reaction evidence="10 11">
        <text>feruloyl-polysaccharide + H2O = ferulate + polysaccharide.</text>
        <dbReference type="EC" id="3.1.1.73"/>
    </reaction>
</comment>
<evidence type="ECO:0000256" key="3">
    <source>
        <dbReference type="ARBA" id="ARBA00022525"/>
    </source>
</evidence>
<evidence type="ECO:0000313" key="13">
    <source>
        <dbReference type="Proteomes" id="UP001285441"/>
    </source>
</evidence>
<evidence type="ECO:0000256" key="4">
    <source>
        <dbReference type="ARBA" id="ARBA00022651"/>
    </source>
</evidence>
<evidence type="ECO:0000256" key="5">
    <source>
        <dbReference type="ARBA" id="ARBA00022729"/>
    </source>
</evidence>
<dbReference type="GO" id="GO:0005576">
    <property type="term" value="C:extracellular region"/>
    <property type="evidence" value="ECO:0007669"/>
    <property type="project" value="UniProtKB-SubCell"/>
</dbReference>
<dbReference type="EMBL" id="JAULSW010000001">
    <property type="protein sequence ID" value="KAK3393118.1"/>
    <property type="molecule type" value="Genomic_DNA"/>
</dbReference>
<evidence type="ECO:0000256" key="6">
    <source>
        <dbReference type="ARBA" id="ARBA00022801"/>
    </source>
</evidence>
<keyword evidence="6 11" id="KW-0378">Hydrolase</keyword>
<evidence type="ECO:0000256" key="7">
    <source>
        <dbReference type="ARBA" id="ARBA00023277"/>
    </source>
</evidence>
<keyword evidence="7 11" id="KW-0119">Carbohydrate metabolism</keyword>
<dbReference type="AlphaFoldDB" id="A0AAE0P4A3"/>
<keyword evidence="8 11" id="KW-0624">Polysaccharide degradation</keyword>
<comment type="caution">
    <text evidence="12">The sequence shown here is derived from an EMBL/GenBank/DDBJ whole genome shotgun (WGS) entry which is preliminary data.</text>
</comment>
<evidence type="ECO:0000256" key="10">
    <source>
        <dbReference type="ARBA" id="ARBA00034075"/>
    </source>
</evidence>
<evidence type="ECO:0000313" key="12">
    <source>
        <dbReference type="EMBL" id="KAK3393118.1"/>
    </source>
</evidence>
<evidence type="ECO:0000256" key="8">
    <source>
        <dbReference type="ARBA" id="ARBA00023326"/>
    </source>
</evidence>